<evidence type="ECO:0000313" key="2">
    <source>
        <dbReference type="Proteomes" id="UP000008783"/>
    </source>
</evidence>
<dbReference type="InParanoid" id="H6QQK9"/>
<dbReference type="AlphaFoldDB" id="H6QQK9"/>
<dbReference type="VEuPathDB" id="FungiDB:PGTG_21169"/>
<evidence type="ECO:0000313" key="1">
    <source>
        <dbReference type="EMBL" id="EHS62661.1"/>
    </source>
</evidence>
<dbReference type="RefSeq" id="XP_003890207.1">
    <property type="nucleotide sequence ID" value="XM_003890158.1"/>
</dbReference>
<dbReference type="HOGENOM" id="CLU_2923738_0_0_1"/>
<accession>H6QQK9</accession>
<dbReference type="Proteomes" id="UP000008783">
    <property type="component" value="Unassembled WGS sequence"/>
</dbReference>
<keyword evidence="2" id="KW-1185">Reference proteome</keyword>
<protein>
    <submittedName>
        <fullName evidence="1">Uncharacterized protein</fullName>
    </submittedName>
</protein>
<dbReference type="GeneID" id="13541256"/>
<dbReference type="EMBL" id="DS178272">
    <property type="protein sequence ID" value="EHS62661.1"/>
    <property type="molecule type" value="Genomic_DNA"/>
</dbReference>
<organism evidence="1 2">
    <name type="scientific">Puccinia graminis f. sp. tritici (strain CRL 75-36-700-3 / race SCCL)</name>
    <name type="common">Black stem rust fungus</name>
    <dbReference type="NCBI Taxonomy" id="418459"/>
    <lineage>
        <taxon>Eukaryota</taxon>
        <taxon>Fungi</taxon>
        <taxon>Dikarya</taxon>
        <taxon>Basidiomycota</taxon>
        <taxon>Pucciniomycotina</taxon>
        <taxon>Pucciniomycetes</taxon>
        <taxon>Pucciniales</taxon>
        <taxon>Pucciniaceae</taxon>
        <taxon>Puccinia</taxon>
    </lineage>
</organism>
<proteinExistence type="predicted"/>
<dbReference type="KEGG" id="pgr:PGTG_21169"/>
<reference evidence="2" key="1">
    <citation type="journal article" date="2011" name="Proc. Natl. Acad. Sci. U.S.A.">
        <title>Obligate biotrophy features unraveled by the genomic analysis of rust fungi.</title>
        <authorList>
            <person name="Duplessis S."/>
            <person name="Cuomo C.A."/>
            <person name="Lin Y.-C."/>
            <person name="Aerts A."/>
            <person name="Tisserant E."/>
            <person name="Veneault-Fourrey C."/>
            <person name="Joly D.L."/>
            <person name="Hacquard S."/>
            <person name="Amselem J."/>
            <person name="Cantarel B.L."/>
            <person name="Chiu R."/>
            <person name="Coutinho P.M."/>
            <person name="Feau N."/>
            <person name="Field M."/>
            <person name="Frey P."/>
            <person name="Gelhaye E."/>
            <person name="Goldberg J."/>
            <person name="Grabherr M.G."/>
            <person name="Kodira C.D."/>
            <person name="Kohler A."/>
            <person name="Kuees U."/>
            <person name="Lindquist E.A."/>
            <person name="Lucas S.M."/>
            <person name="Mago R."/>
            <person name="Mauceli E."/>
            <person name="Morin E."/>
            <person name="Murat C."/>
            <person name="Pangilinan J.L."/>
            <person name="Park R."/>
            <person name="Pearson M."/>
            <person name="Quesneville H."/>
            <person name="Rouhier N."/>
            <person name="Sakthikumar S."/>
            <person name="Salamov A.A."/>
            <person name="Schmutz J."/>
            <person name="Selles B."/>
            <person name="Shapiro H."/>
            <person name="Tanguay P."/>
            <person name="Tuskan G.A."/>
            <person name="Henrissat B."/>
            <person name="Van de Peer Y."/>
            <person name="Rouze P."/>
            <person name="Ellis J.G."/>
            <person name="Dodds P.N."/>
            <person name="Schein J.E."/>
            <person name="Zhong S."/>
            <person name="Hamelin R.C."/>
            <person name="Grigoriev I.V."/>
            <person name="Szabo L.J."/>
            <person name="Martin F."/>
        </authorList>
    </citation>
    <scope>NUCLEOTIDE SEQUENCE [LARGE SCALE GENOMIC DNA]</scope>
    <source>
        <strain evidence="2">CRL 75-36-700-3 / race SCCL</strain>
    </source>
</reference>
<sequence>MCRPSIAKLPTRLSLAVVRIDLEARKIISLERPHGPVAQSAVSERNTPRYRLQRGVKCELP</sequence>
<gene>
    <name evidence="1" type="ORF">PGTG_21169</name>
</gene>
<name>H6QQK9_PUCGT</name>